<feature type="compositionally biased region" description="Low complexity" evidence="1">
    <location>
        <begin position="43"/>
        <end position="59"/>
    </location>
</feature>
<comment type="caution">
    <text evidence="3">The sequence shown here is derived from an EMBL/GenBank/DDBJ whole genome shotgun (WGS) entry which is preliminary data.</text>
</comment>
<name>A0A419SY10_9FIRM</name>
<feature type="transmembrane region" description="Helical" evidence="2">
    <location>
        <begin position="7"/>
        <end position="25"/>
    </location>
</feature>
<feature type="region of interest" description="Disordered" evidence="1">
    <location>
        <begin position="34"/>
        <end position="73"/>
    </location>
</feature>
<protein>
    <submittedName>
        <fullName evidence="3">Uncharacterized protein</fullName>
    </submittedName>
</protein>
<reference evidence="3 4" key="1">
    <citation type="submission" date="2016-08" db="EMBL/GenBank/DDBJ databases">
        <title>A new outlook on sporulation: Clostridium algidixylanolyticum.</title>
        <authorList>
            <person name="Poppleton D.I."/>
            <person name="Gribaldo S."/>
        </authorList>
    </citation>
    <scope>NUCLEOTIDE SEQUENCE [LARGE SCALE GENOMIC DNA]</scope>
    <source>
        <strain evidence="3 4">SPL73</strain>
    </source>
</reference>
<feature type="compositionally biased region" description="Polar residues" evidence="1">
    <location>
        <begin position="60"/>
        <end position="73"/>
    </location>
</feature>
<dbReference type="EMBL" id="MCIA01000031">
    <property type="protein sequence ID" value="RKD30150.1"/>
    <property type="molecule type" value="Genomic_DNA"/>
</dbReference>
<keyword evidence="4" id="KW-1185">Reference proteome</keyword>
<evidence type="ECO:0000313" key="3">
    <source>
        <dbReference type="EMBL" id="RKD30150.1"/>
    </source>
</evidence>
<dbReference type="OrthoDB" id="116695at2"/>
<dbReference type="AlphaFoldDB" id="A0A419SY10"/>
<organism evidence="3 4">
    <name type="scientific">Lacrimispora algidixylanolytica</name>
    <dbReference type="NCBI Taxonomy" id="94868"/>
    <lineage>
        <taxon>Bacteria</taxon>
        <taxon>Bacillati</taxon>
        <taxon>Bacillota</taxon>
        <taxon>Clostridia</taxon>
        <taxon>Lachnospirales</taxon>
        <taxon>Lachnospiraceae</taxon>
        <taxon>Lacrimispora</taxon>
    </lineage>
</organism>
<dbReference type="Proteomes" id="UP000284277">
    <property type="component" value="Unassembled WGS sequence"/>
</dbReference>
<sequence length="307" mass="34371">MKLKQKSVIILPILILCLIAVYYITSARYKTTENPLETKVEESSTAPTTTNETEVVTSSKSPEPNTTAPSETATLSTEDISIIEGIINNQNTSVFKGNEGKQSIYMAIFRNENELSASYVTSYDDDTETHLTGSIDVNRASFALSNEDGSITFQGLIKPGTQKGDLLVVDYKNKKDNIEENFDLSLSHSFASSPQERYLFAEASTEDVETFAKNIKLYITSDKKKELAEMIQYPINVTIRDAKKTINSSDEFIQSYDDIITAEFKDKISKSYTRYLFSNDKGIMMGNGEIWIHSLNDKGLKIFAINN</sequence>
<evidence type="ECO:0000256" key="1">
    <source>
        <dbReference type="SAM" id="MobiDB-lite"/>
    </source>
</evidence>
<gene>
    <name evidence="3" type="ORF">BET01_06010</name>
</gene>
<proteinExistence type="predicted"/>
<keyword evidence="2" id="KW-0472">Membrane</keyword>
<evidence type="ECO:0000256" key="2">
    <source>
        <dbReference type="SAM" id="Phobius"/>
    </source>
</evidence>
<keyword evidence="2" id="KW-1133">Transmembrane helix</keyword>
<keyword evidence="2" id="KW-0812">Transmembrane</keyword>
<accession>A0A419SY10</accession>
<dbReference type="RefSeq" id="WP_120197672.1">
    <property type="nucleotide sequence ID" value="NZ_MCIA01000031.1"/>
</dbReference>
<evidence type="ECO:0000313" key="4">
    <source>
        <dbReference type="Proteomes" id="UP000284277"/>
    </source>
</evidence>